<accession>E0ST33</accession>
<dbReference type="SUPFAM" id="SSF53163">
    <property type="entry name" value="HybD-like"/>
    <property type="match status" value="1"/>
</dbReference>
<dbReference type="GO" id="GO:0008047">
    <property type="term" value="F:enzyme activator activity"/>
    <property type="evidence" value="ECO:0007669"/>
    <property type="project" value="InterPro"/>
</dbReference>
<dbReference type="GO" id="GO:0016485">
    <property type="term" value="P:protein processing"/>
    <property type="evidence" value="ECO:0007669"/>
    <property type="project" value="TreeGrafter"/>
</dbReference>
<evidence type="ECO:0000256" key="4">
    <source>
        <dbReference type="ARBA" id="ARBA00022801"/>
    </source>
</evidence>
<dbReference type="InterPro" id="IPR000671">
    <property type="entry name" value="Peptidase_A31"/>
</dbReference>
<dbReference type="HOGENOM" id="CLU_099037_4_1_2"/>
<evidence type="ECO:0000313" key="5">
    <source>
        <dbReference type="EMBL" id="ADM28694.1"/>
    </source>
</evidence>
<dbReference type="Pfam" id="PF01750">
    <property type="entry name" value="HycI"/>
    <property type="match status" value="1"/>
</dbReference>
<dbReference type="AlphaFoldDB" id="E0ST33"/>
<gene>
    <name evidence="5" type="ordered locus">Igag_1901</name>
</gene>
<dbReference type="EMBL" id="CP002098">
    <property type="protein sequence ID" value="ADM28694.1"/>
    <property type="molecule type" value="Genomic_DNA"/>
</dbReference>
<proteinExistence type="inferred from homology"/>
<evidence type="ECO:0000256" key="1">
    <source>
        <dbReference type="ARBA" id="ARBA00006814"/>
    </source>
</evidence>
<dbReference type="STRING" id="583356.Igag_1901"/>
<keyword evidence="3" id="KW-0064">Aspartyl protease</keyword>
<protein>
    <submittedName>
        <fullName evidence="5">Hydrogenase maturation protease</fullName>
    </submittedName>
</protein>
<sequence>MKILTLDEACTFMRTLLESKYVFACIGTYIRSDDASALELCNNLIHEYPNNIVLCEHGLENCIGSIVELDARKIAIIDSVLIGDVSAGSIILFNEDEINETCVLSTHSIPITTSISILHNTLGPDINVVFLGIVVKNIDIGLDMSPEVENTVRNVIRCLKGR</sequence>
<keyword evidence="4" id="KW-0378">Hydrolase</keyword>
<dbReference type="PANTHER" id="PTHR30302:SF1">
    <property type="entry name" value="HYDROGENASE 2 MATURATION PROTEASE"/>
    <property type="match status" value="1"/>
</dbReference>
<evidence type="ECO:0000256" key="2">
    <source>
        <dbReference type="ARBA" id="ARBA00022670"/>
    </source>
</evidence>
<dbReference type="Gene3D" id="3.40.50.1450">
    <property type="entry name" value="HybD-like"/>
    <property type="match status" value="1"/>
</dbReference>
<dbReference type="InterPro" id="IPR023430">
    <property type="entry name" value="Pept_HybD-like_dom_sf"/>
</dbReference>
<dbReference type="BioCyc" id="IAGG583356:GHAH-1890-MONOMER"/>
<dbReference type="Proteomes" id="UP000001304">
    <property type="component" value="Chromosome"/>
</dbReference>
<name>E0ST33_IGNAA</name>
<dbReference type="PANTHER" id="PTHR30302">
    <property type="entry name" value="HYDROGENASE 1 MATURATION PROTEASE"/>
    <property type="match status" value="1"/>
</dbReference>
<evidence type="ECO:0000256" key="3">
    <source>
        <dbReference type="ARBA" id="ARBA00022750"/>
    </source>
</evidence>
<keyword evidence="6" id="KW-1185">Reference proteome</keyword>
<reference evidence="5 6" key="1">
    <citation type="journal article" date="2010" name="Stand. Genomic Sci.">
        <title>Complete genome sequence of Ignisphaera aggregans type strain (AQ1.S1).</title>
        <authorList>
            <person name="Goker M."/>
            <person name="Held B."/>
            <person name="Lapidus A."/>
            <person name="Nolan M."/>
            <person name="Spring S."/>
            <person name="Yasawong M."/>
            <person name="Lucas S."/>
            <person name="Glavina Del Rio T."/>
            <person name="Tice H."/>
            <person name="Cheng J.F."/>
            <person name="Goodwin L."/>
            <person name="Tapia R."/>
            <person name="Pitluck S."/>
            <person name="Liolios K."/>
            <person name="Ivanova N."/>
            <person name="Mavromatis K."/>
            <person name="Mikhailova N."/>
            <person name="Pati A."/>
            <person name="Chen A."/>
            <person name="Palaniappan K."/>
            <person name="Brambilla E."/>
            <person name="Land M."/>
            <person name="Hauser L."/>
            <person name="Chang Y.J."/>
            <person name="Jeffries C.D."/>
            <person name="Brettin T."/>
            <person name="Detter J.C."/>
            <person name="Han C."/>
            <person name="Rohde M."/>
            <person name="Sikorski J."/>
            <person name="Woyke T."/>
            <person name="Bristow J."/>
            <person name="Eisen J.A."/>
            <person name="Markowitz V."/>
            <person name="Hugenholtz P."/>
            <person name="Kyrpides N.C."/>
            <person name="Klenk H.P."/>
        </authorList>
    </citation>
    <scope>NUCLEOTIDE SEQUENCE [LARGE SCALE GENOMIC DNA]</scope>
    <source>
        <strain evidence="6">DSM 17230 / JCM 13409 / AQ1.S1</strain>
    </source>
</reference>
<evidence type="ECO:0000313" key="6">
    <source>
        <dbReference type="Proteomes" id="UP000001304"/>
    </source>
</evidence>
<dbReference type="KEGG" id="iag:Igag_1901"/>
<comment type="similarity">
    <text evidence="1">Belongs to the peptidase A31 family.</text>
</comment>
<dbReference type="NCBIfam" id="TIGR00072">
    <property type="entry name" value="hydrog_prot"/>
    <property type="match status" value="1"/>
</dbReference>
<organism evidence="5 6">
    <name type="scientific">Ignisphaera aggregans (strain DSM 17230 / JCM 13409 / AQ1.S1)</name>
    <dbReference type="NCBI Taxonomy" id="583356"/>
    <lineage>
        <taxon>Archaea</taxon>
        <taxon>Thermoproteota</taxon>
        <taxon>Thermoprotei</taxon>
        <taxon>Desulfurococcales</taxon>
        <taxon>Desulfurococcaceae</taxon>
        <taxon>Ignisphaera</taxon>
    </lineage>
</organism>
<keyword evidence="2 5" id="KW-0645">Protease</keyword>
<dbReference type="GO" id="GO:0004190">
    <property type="term" value="F:aspartic-type endopeptidase activity"/>
    <property type="evidence" value="ECO:0007669"/>
    <property type="project" value="UniProtKB-KW"/>
</dbReference>